<organism evidence="1 2">
    <name type="scientific">Cohnella candidum</name>
    <dbReference type="NCBI Taxonomy" id="2674991"/>
    <lineage>
        <taxon>Bacteria</taxon>
        <taxon>Bacillati</taxon>
        <taxon>Bacillota</taxon>
        <taxon>Bacilli</taxon>
        <taxon>Bacillales</taxon>
        <taxon>Paenibacillaceae</taxon>
        <taxon>Cohnella</taxon>
    </lineage>
</organism>
<dbReference type="EMBL" id="CP033433">
    <property type="protein sequence ID" value="AYQ71198.1"/>
    <property type="molecule type" value="Genomic_DNA"/>
</dbReference>
<protein>
    <submittedName>
        <fullName evidence="1">Competence protein ComFB</fullName>
    </submittedName>
</protein>
<evidence type="ECO:0000313" key="1">
    <source>
        <dbReference type="EMBL" id="AYQ71198.1"/>
    </source>
</evidence>
<evidence type="ECO:0000313" key="2">
    <source>
        <dbReference type="Proteomes" id="UP000269097"/>
    </source>
</evidence>
<dbReference type="KEGG" id="coh:EAV92_00385"/>
<dbReference type="Proteomes" id="UP000269097">
    <property type="component" value="Chromosome"/>
</dbReference>
<proteinExistence type="predicted"/>
<accession>A0A3G3JSL6</accession>
<dbReference type="InterPro" id="IPR019657">
    <property type="entry name" value="ComFB"/>
</dbReference>
<dbReference type="Pfam" id="PF10719">
    <property type="entry name" value="ComFB"/>
    <property type="match status" value="1"/>
</dbReference>
<gene>
    <name evidence="1" type="ORF">EAV92_00385</name>
</gene>
<dbReference type="RefSeq" id="WP_123039262.1">
    <property type="nucleotide sequence ID" value="NZ_CP033433.1"/>
</dbReference>
<reference evidence="1 2" key="1">
    <citation type="submission" date="2018-10" db="EMBL/GenBank/DDBJ databases">
        <title>Genome Sequence of Cohnella sp.</title>
        <authorList>
            <person name="Srinivasan S."/>
            <person name="Kim M.K."/>
        </authorList>
    </citation>
    <scope>NUCLEOTIDE SEQUENCE [LARGE SCALE GENOMIC DNA]</scope>
    <source>
        <strain evidence="1 2">18JY8-7</strain>
    </source>
</reference>
<keyword evidence="2" id="KW-1185">Reference proteome</keyword>
<sequence>MKDTKEYAVLNAMEPIVIRLFEDNYLKQRTLVCDCDKCQLDILLLTLNKLPPRYTSSQAGEAYVKALYLNNQLQSDILTVLTQAVKVIEDRPSHP</sequence>
<dbReference type="AlphaFoldDB" id="A0A3G3JSL6"/>
<name>A0A3G3JSL6_9BACL</name>